<dbReference type="EMBL" id="LN714495">
    <property type="protein sequence ID" value="CEL73250.1"/>
    <property type="molecule type" value="Genomic_DNA"/>
</dbReference>
<keyword evidence="6" id="KW-0521">NADP</keyword>
<feature type="compositionally biased region" description="Polar residues" evidence="8">
    <location>
        <begin position="990"/>
        <end position="1008"/>
    </location>
</feature>
<dbReference type="InterPro" id="IPR017438">
    <property type="entry name" value="ATP-NAD_kinase_N"/>
</dbReference>
<feature type="region of interest" description="Disordered" evidence="8">
    <location>
        <begin position="883"/>
        <end position="1038"/>
    </location>
</feature>
<keyword evidence="4 9" id="KW-0418">Kinase</keyword>
<evidence type="ECO:0000256" key="5">
    <source>
        <dbReference type="ARBA" id="ARBA00022840"/>
    </source>
</evidence>
<feature type="compositionally biased region" description="Low complexity" evidence="8">
    <location>
        <begin position="1948"/>
        <end position="1960"/>
    </location>
</feature>
<feature type="compositionally biased region" description="Low complexity" evidence="8">
    <location>
        <begin position="300"/>
        <end position="326"/>
    </location>
</feature>
<feature type="compositionally biased region" description="Basic and acidic residues" evidence="8">
    <location>
        <begin position="1467"/>
        <end position="1483"/>
    </location>
</feature>
<evidence type="ECO:0000256" key="1">
    <source>
        <dbReference type="ARBA" id="ARBA00010995"/>
    </source>
</evidence>
<feature type="compositionally biased region" description="Low complexity" evidence="8">
    <location>
        <begin position="1695"/>
        <end position="1751"/>
    </location>
</feature>
<comment type="similarity">
    <text evidence="1">Belongs to the NAD kinase family.</text>
</comment>
<evidence type="ECO:0000256" key="3">
    <source>
        <dbReference type="ARBA" id="ARBA00022741"/>
    </source>
</evidence>
<feature type="region of interest" description="Disordered" evidence="8">
    <location>
        <begin position="2101"/>
        <end position="2159"/>
    </location>
</feature>
<feature type="region of interest" description="Disordered" evidence="8">
    <location>
        <begin position="291"/>
        <end position="326"/>
    </location>
</feature>
<feature type="compositionally biased region" description="Basic and acidic residues" evidence="8">
    <location>
        <begin position="896"/>
        <end position="906"/>
    </location>
</feature>
<dbReference type="GO" id="GO:0019674">
    <property type="term" value="P:NAD+ metabolic process"/>
    <property type="evidence" value="ECO:0007669"/>
    <property type="project" value="InterPro"/>
</dbReference>
<feature type="region of interest" description="Disordered" evidence="8">
    <location>
        <begin position="359"/>
        <end position="409"/>
    </location>
</feature>
<keyword evidence="5" id="KW-0067">ATP-binding</keyword>
<feature type="compositionally biased region" description="Basic and acidic residues" evidence="8">
    <location>
        <begin position="154"/>
        <end position="164"/>
    </location>
</feature>
<dbReference type="PANTHER" id="PTHR20275">
    <property type="entry name" value="NAD KINASE"/>
    <property type="match status" value="1"/>
</dbReference>
<feature type="compositionally biased region" description="Basic and acidic residues" evidence="8">
    <location>
        <begin position="1018"/>
        <end position="1032"/>
    </location>
</feature>
<feature type="compositionally biased region" description="Basic and acidic residues" evidence="8">
    <location>
        <begin position="1545"/>
        <end position="1555"/>
    </location>
</feature>
<evidence type="ECO:0000256" key="4">
    <source>
        <dbReference type="ARBA" id="ARBA00022777"/>
    </source>
</evidence>
<feature type="region of interest" description="Disordered" evidence="8">
    <location>
        <begin position="1369"/>
        <end position="1396"/>
    </location>
</feature>
<feature type="compositionally biased region" description="Basic and acidic residues" evidence="8">
    <location>
        <begin position="30"/>
        <end position="74"/>
    </location>
</feature>
<keyword evidence="3" id="KW-0547">Nucleotide-binding</keyword>
<feature type="compositionally biased region" description="Basic and acidic residues" evidence="8">
    <location>
        <begin position="932"/>
        <end position="945"/>
    </location>
</feature>
<gene>
    <name evidence="9" type="ORF">BN1205_104510</name>
</gene>
<dbReference type="FunFam" id="2.60.200.30:FF:000009">
    <property type="entry name" value="Poly(P)/ATP NAD kinase"/>
    <property type="match status" value="1"/>
</dbReference>
<feature type="compositionally biased region" description="Low complexity" evidence="8">
    <location>
        <begin position="777"/>
        <end position="788"/>
    </location>
</feature>
<accession>A0A0F7UT74</accession>
<feature type="compositionally biased region" description="Basic and acidic residues" evidence="8">
    <location>
        <begin position="90"/>
        <end position="140"/>
    </location>
</feature>
<feature type="compositionally biased region" description="Pro residues" evidence="8">
    <location>
        <begin position="857"/>
        <end position="867"/>
    </location>
</feature>
<feature type="compositionally biased region" description="Low complexity" evidence="8">
    <location>
        <begin position="1594"/>
        <end position="1630"/>
    </location>
</feature>
<dbReference type="GO" id="GO:0006741">
    <property type="term" value="P:NADP+ biosynthetic process"/>
    <property type="evidence" value="ECO:0007669"/>
    <property type="project" value="InterPro"/>
</dbReference>
<proteinExistence type="inferred from homology"/>
<dbReference type="InterPro" id="IPR016064">
    <property type="entry name" value="NAD/diacylglycerol_kinase_sf"/>
</dbReference>
<feature type="region of interest" description="Disordered" evidence="8">
    <location>
        <begin position="666"/>
        <end position="733"/>
    </location>
</feature>
<evidence type="ECO:0000256" key="8">
    <source>
        <dbReference type="SAM" id="MobiDB-lite"/>
    </source>
</evidence>
<name>A0A0F7UT74_TOXGV</name>
<keyword evidence="7" id="KW-0520">NAD</keyword>
<dbReference type="SUPFAM" id="SSF111331">
    <property type="entry name" value="NAD kinase/diacylglycerol kinase-like"/>
    <property type="match status" value="1"/>
</dbReference>
<feature type="compositionally biased region" description="Acidic residues" evidence="8">
    <location>
        <begin position="1086"/>
        <end position="1102"/>
    </location>
</feature>
<dbReference type="Gene3D" id="3.40.50.10330">
    <property type="entry name" value="Probable inorganic polyphosphate/atp-NAD kinase, domain 1"/>
    <property type="match status" value="1"/>
</dbReference>
<feature type="compositionally biased region" description="Low complexity" evidence="8">
    <location>
        <begin position="698"/>
        <end position="711"/>
    </location>
</feature>
<protein>
    <submittedName>
        <fullName evidence="9">ATP-NAD kinase domain-containing protein</fullName>
    </submittedName>
</protein>
<feature type="compositionally biased region" description="Basic and acidic residues" evidence="8">
    <location>
        <begin position="1381"/>
        <end position="1391"/>
    </location>
</feature>
<feature type="region of interest" description="Disordered" evidence="8">
    <location>
        <begin position="1430"/>
        <end position="1655"/>
    </location>
</feature>
<reference evidence="9" key="1">
    <citation type="journal article" date="2015" name="PLoS ONE">
        <title>Comprehensive Evaluation of Toxoplasma gondii VEG and Neospora caninum LIV Genomes with Tachyzoite Stage Transcriptome and Proteome Defines Novel Transcript Features.</title>
        <authorList>
            <person name="Ramaprasad A."/>
            <person name="Mourier T."/>
            <person name="Naeem R."/>
            <person name="Malas T.B."/>
            <person name="Moussa E."/>
            <person name="Panigrahi A."/>
            <person name="Vermont S.J."/>
            <person name="Otto T.D."/>
            <person name="Wastling J."/>
            <person name="Pain A."/>
        </authorList>
    </citation>
    <scope>NUCLEOTIDE SEQUENCE</scope>
    <source>
        <strain evidence="9">VEG</strain>
    </source>
</reference>
<feature type="region of interest" description="Disordered" evidence="8">
    <location>
        <begin position="1673"/>
        <end position="1801"/>
    </location>
</feature>
<evidence type="ECO:0000313" key="9">
    <source>
        <dbReference type="EMBL" id="CEL73250.1"/>
    </source>
</evidence>
<feature type="compositionally biased region" description="Basic and acidic residues" evidence="8">
    <location>
        <begin position="960"/>
        <end position="970"/>
    </location>
</feature>
<feature type="compositionally biased region" description="Acidic residues" evidence="8">
    <location>
        <begin position="165"/>
        <end position="185"/>
    </location>
</feature>
<dbReference type="InterPro" id="IPR002504">
    <property type="entry name" value="NADK"/>
</dbReference>
<evidence type="ECO:0000256" key="6">
    <source>
        <dbReference type="ARBA" id="ARBA00022857"/>
    </source>
</evidence>
<feature type="compositionally biased region" description="Polar residues" evidence="8">
    <location>
        <begin position="2101"/>
        <end position="2111"/>
    </location>
</feature>
<feature type="region of interest" description="Disordered" evidence="8">
    <location>
        <begin position="2050"/>
        <end position="2071"/>
    </location>
</feature>
<dbReference type="Gene3D" id="2.60.200.30">
    <property type="entry name" value="Probable inorganic polyphosphate/atp-NAD kinase, domain 2"/>
    <property type="match status" value="1"/>
</dbReference>
<feature type="compositionally biased region" description="Basic and acidic residues" evidence="8">
    <location>
        <begin position="1103"/>
        <end position="1157"/>
    </location>
</feature>
<dbReference type="HAMAP" id="MF_00361">
    <property type="entry name" value="NAD_kinase"/>
    <property type="match status" value="1"/>
</dbReference>
<feature type="compositionally biased region" description="Basic and acidic residues" evidence="8">
    <location>
        <begin position="1"/>
        <end position="22"/>
    </location>
</feature>
<dbReference type="InterPro" id="IPR017437">
    <property type="entry name" value="ATP-NAD_kinase_PpnK-typ_C"/>
</dbReference>
<evidence type="ECO:0000256" key="7">
    <source>
        <dbReference type="ARBA" id="ARBA00023027"/>
    </source>
</evidence>
<dbReference type="Pfam" id="PF01513">
    <property type="entry name" value="NAD_kinase"/>
    <property type="match status" value="1"/>
</dbReference>
<feature type="compositionally biased region" description="Basic and acidic residues" evidence="8">
    <location>
        <begin position="1249"/>
        <end position="1350"/>
    </location>
</feature>
<feature type="compositionally biased region" description="Basic and acidic residues" evidence="8">
    <location>
        <begin position="804"/>
        <end position="837"/>
    </location>
</feature>
<feature type="region of interest" description="Disordered" evidence="8">
    <location>
        <begin position="1201"/>
        <end position="1350"/>
    </location>
</feature>
<feature type="compositionally biased region" description="Polar residues" evidence="8">
    <location>
        <begin position="722"/>
        <end position="733"/>
    </location>
</feature>
<dbReference type="GO" id="GO:0005524">
    <property type="term" value="F:ATP binding"/>
    <property type="evidence" value="ECO:0007669"/>
    <property type="project" value="UniProtKB-KW"/>
</dbReference>
<feature type="region of interest" description="Disordered" evidence="8">
    <location>
        <begin position="759"/>
        <end position="870"/>
    </location>
</feature>
<feature type="compositionally biased region" description="Low complexity" evidence="8">
    <location>
        <begin position="359"/>
        <end position="380"/>
    </location>
</feature>
<dbReference type="GO" id="GO:0003951">
    <property type="term" value="F:NAD+ kinase activity"/>
    <property type="evidence" value="ECO:0007669"/>
    <property type="project" value="InterPro"/>
</dbReference>
<feature type="region of interest" description="Disordered" evidence="8">
    <location>
        <begin position="1948"/>
        <end position="1978"/>
    </location>
</feature>
<dbReference type="PANTHER" id="PTHR20275:SF0">
    <property type="entry name" value="NAD KINASE"/>
    <property type="match status" value="1"/>
</dbReference>
<feature type="region of interest" description="Disordered" evidence="8">
    <location>
        <begin position="1"/>
        <end position="194"/>
    </location>
</feature>
<keyword evidence="2" id="KW-0808">Transferase</keyword>
<organism evidence="9">
    <name type="scientific">Toxoplasma gondii (strain ATCC 50861 / VEG)</name>
    <dbReference type="NCBI Taxonomy" id="432359"/>
    <lineage>
        <taxon>Eukaryota</taxon>
        <taxon>Sar</taxon>
        <taxon>Alveolata</taxon>
        <taxon>Apicomplexa</taxon>
        <taxon>Conoidasida</taxon>
        <taxon>Coccidia</taxon>
        <taxon>Eucoccidiorida</taxon>
        <taxon>Eimeriorina</taxon>
        <taxon>Sarcocystidae</taxon>
        <taxon>Toxoplasma</taxon>
    </lineage>
</organism>
<feature type="compositionally biased region" description="Polar residues" evidence="8">
    <location>
        <begin position="2137"/>
        <end position="2147"/>
    </location>
</feature>
<feature type="region of interest" description="Disordered" evidence="8">
    <location>
        <begin position="1080"/>
        <end position="1157"/>
    </location>
</feature>
<feature type="region of interest" description="Disordered" evidence="8">
    <location>
        <begin position="1861"/>
        <end position="1883"/>
    </location>
</feature>
<feature type="compositionally biased region" description="Basic and acidic residues" evidence="8">
    <location>
        <begin position="682"/>
        <end position="696"/>
    </location>
</feature>
<sequence length="2159" mass="234085">MDVANEREETVDCSRSNSRETPRSASAQEASRDAEGESAGREEREEREGREGEEQRQVHLSAEQERKCTSDRPAPHKASPEASALAQTENGERMRDSERRSRSEADDRRGETRHHGDGREEEHEEAKQAAQEAKEAKKPGFSDAPFVQVQDWLPQREHTRGYERNEEEEEDEGEDDEEGEMEDKEETPKSRSTVQIVQRRKEECYCVTEVDYIPRFWTTDLVCYFTNRPKVVLLIKRISSPSVTREAASLAMYMHRDLGLTVIVEPSAAEEMAAATRNAIPLKTWVDSACSPRQEEDSSRTSSSVFSPASAWSRTSPSPRSAPSVHLSPFVPASPSHASSSSSSSSCLPSSSSASSCSFSQRDSGAGSIPPPDASASASACEGARWPGASTSARRRRTRKRSSSPGPPAHLSEAVDLVVALGGDGTMLWVSRLFAASVPPVLGVSMGSLGYLTRFSLEEARRQLAEMTVRKEFSVNLRCRLSKEARSQEGSLAEVCLLSAEEVVLESFVAFNECVIDRGFSSNLCSLDVYCNDCFFTTVAADGLILATPTGSTAYSMSAGGSMVHPKVPCILFTPICPHSLSFRPLILPDSVVLRIVAPEDARGSIWIAVDGRSRTQVKRGVSVLVSLSAFPFPMVARHPASCQDTWLESLKKGLNWNLRIRQGGLGGSGESPESLSCRSRWRAEGRESHEKREAQESESQSSSDESNQLSPRQCGVHCPRTRSSSRLSEVATSSLLRGPLHAFEEGERRLLSTSSASCFAESFSPPPSTRSASLPSGAAASQGCASSETPSTVALQPAPGGEPSKRTCFDAAGRHETSEEATETRPGRERQHDGMSGKDCVPLASSGVDPSRPSYRPAPPRRPPSPCSCSSCLSCSSAASLLASPLPPQQPPSRRCADVQREVHRSPCASRSASRSASRAPSLCRSRGSRRHEDMSPEKSKDACECGGAESRLAGVVSRGRERGTRDGDSLAFSAAPGDLGAGAERPQAPSSVARSASCSEQQTWTGSPSRSLPSSSRREAPRLAKQRSPEVLRGPVLRVSSLQSCSPESPESLLWASEPVKALSRTVCSFRFSQDYKREHAGDETEEEELEGGEAGEGSEVDWRGRATGRECRAERGGERVWLDADDSAREGRRSGEEGGERDRSDGEDALKRRDPAASLCVHCSVVRQRGRCLPLAEWSRHQVNHHRVHRVISYGEEGEISRRRHRTSRQESEWAEREDGAWREEGDPREDAEPSEEGCSRRPRRSKDGGETARKAEGRRARERTEKKTRDMEKAAGERRSGQGVEETRLPRASSEDSKQDLRGSLKTQEKNGERETETRHSPSECVKQEQEAEGHPKETWSLEEQERSELTIYRCDRKAVCQHNMTRIPDAPASEPRGNRQDVETRNGLELPSSTFFTEGQCLVPGAQEDWGGRFDATRVSEEVFTRRAILRETRQSRRASEAGRDSAERTAVSLDTDEQEEKTERAESKESRETKEQSQKASLTVGERAEVSLSPRSSQVEKAVIEKLEPGSEEELQSVLSDEERRETTDTGAESQQAADVREQEGRPSLECEDERADEAGGLATLSRWQVDQSDLPRKENSSSVLREASLSVTSSSSSSASSSSPAVASPAFASLPSPSPVSLSSKERRIPHDPTNAPETPLAAKASDLQKAAEARGCAECLSAKVNAKRSTPKVISSSTAAPGNDGASSRGGSRSLFKSSSTSFSQSSSRSLSRASVDSSSRSSSESVYRSAPSCSPWSSSLCAQGRFGERERTVGSDSPAPVTERLPALRSLSPKVRGETPQKGDTSPCRSGNALLGVLARGGSEASLRSSFSSPPKQQSFSRECFSHQLSEDLCVGGKAKSHFTEKEESLLPAIDAGASRPLSEGPRAFSDSLPASSTARSFLGVSAPADAPRNAGLLASSSFCPKFCSTSPQQPPSVSAPPSPEFALLTASSLPPNLSFSASSPSSFSGSRCLDPSEERPPWLASPQAQKPALPRCAFSAGALLAAFPEEEQSRMEQVEEGDNNLGSVGKRPWRRLGYREGRIWSETGRMRQTTGVTRPLCVEPRSSGSRGGKSRKSSVFMLPTGECTTMVRLVSRSGRKSSEVFRDVQDLSSFSSASTPLVSPAESPLLSTTPRGSHGNPCRSRRQLPQESSTGDSSVPPHASRPIQK</sequence>
<feature type="compositionally biased region" description="Low complexity" evidence="8">
    <location>
        <begin position="907"/>
        <end position="927"/>
    </location>
</feature>
<feature type="compositionally biased region" description="Basic and acidic residues" evidence="8">
    <location>
        <begin position="1211"/>
        <end position="1235"/>
    </location>
</feature>
<feature type="compositionally biased region" description="Basic residues" evidence="8">
    <location>
        <begin position="393"/>
        <end position="402"/>
    </location>
</feature>
<evidence type="ECO:0000256" key="2">
    <source>
        <dbReference type="ARBA" id="ARBA00022679"/>
    </source>
</evidence>
<feature type="compositionally biased region" description="Basic and acidic residues" evidence="8">
    <location>
        <begin position="1430"/>
        <end position="1453"/>
    </location>
</feature>
<dbReference type="Pfam" id="PF20143">
    <property type="entry name" value="NAD_kinase_C"/>
    <property type="match status" value="1"/>
</dbReference>